<feature type="signal peptide" evidence="2">
    <location>
        <begin position="1"/>
        <end position="18"/>
    </location>
</feature>
<accession>A0A6A6I9K2</accession>
<gene>
    <name evidence="3" type="ORF">BU26DRAFT_607448</name>
</gene>
<feature type="chain" id="PRO_5025403889" description="Ig-like domain-containing protein" evidence="2">
    <location>
        <begin position="19"/>
        <end position="246"/>
    </location>
</feature>
<keyword evidence="1" id="KW-0812">Transmembrane</keyword>
<evidence type="ECO:0000256" key="1">
    <source>
        <dbReference type="SAM" id="Phobius"/>
    </source>
</evidence>
<evidence type="ECO:0000313" key="4">
    <source>
        <dbReference type="Proteomes" id="UP000800094"/>
    </source>
</evidence>
<evidence type="ECO:0000313" key="3">
    <source>
        <dbReference type="EMBL" id="KAF2246203.1"/>
    </source>
</evidence>
<dbReference type="PROSITE" id="PS51257">
    <property type="entry name" value="PROKAR_LIPOPROTEIN"/>
    <property type="match status" value="1"/>
</dbReference>
<evidence type="ECO:0000256" key="2">
    <source>
        <dbReference type="SAM" id="SignalP"/>
    </source>
</evidence>
<organism evidence="3 4">
    <name type="scientific">Trematosphaeria pertusa</name>
    <dbReference type="NCBI Taxonomy" id="390896"/>
    <lineage>
        <taxon>Eukaryota</taxon>
        <taxon>Fungi</taxon>
        <taxon>Dikarya</taxon>
        <taxon>Ascomycota</taxon>
        <taxon>Pezizomycotina</taxon>
        <taxon>Dothideomycetes</taxon>
        <taxon>Pleosporomycetidae</taxon>
        <taxon>Pleosporales</taxon>
        <taxon>Massarineae</taxon>
        <taxon>Trematosphaeriaceae</taxon>
        <taxon>Trematosphaeria</taxon>
    </lineage>
</organism>
<keyword evidence="1" id="KW-1133">Transmembrane helix</keyword>
<dbReference type="GeneID" id="54589082"/>
<dbReference type="AlphaFoldDB" id="A0A6A6I9K2"/>
<keyword evidence="4" id="KW-1185">Reference proteome</keyword>
<dbReference type="OrthoDB" id="4791856at2759"/>
<name>A0A6A6I9K2_9PLEO</name>
<dbReference type="RefSeq" id="XP_033681207.1">
    <property type="nucleotide sequence ID" value="XM_033835752.1"/>
</dbReference>
<evidence type="ECO:0008006" key="5">
    <source>
        <dbReference type="Google" id="ProtNLM"/>
    </source>
</evidence>
<proteinExistence type="predicted"/>
<feature type="transmembrane region" description="Helical" evidence="1">
    <location>
        <begin position="121"/>
        <end position="141"/>
    </location>
</feature>
<dbReference type="EMBL" id="ML987199">
    <property type="protein sequence ID" value="KAF2246203.1"/>
    <property type="molecule type" value="Genomic_DNA"/>
</dbReference>
<sequence length="246" mass="26300">MRPQHLLLPLLTAPLSSACLIYSAWQSRGLSNLHATLTDNGQQVCWFDGDGPDSGGAYRFNCIAANFAAIVYQDASTGTHRVLYANPGGNFEFTALLGGSGGTYTCGLSADTACGQDSEQIFVSVAVFMILSALFASSSLVTIQMAILVMALTLVAGVFGRVTAMWISAVIMRDRPVLHRVAKHQDDASVFMEAVLRKEGIVCEVMGHAVIAARCVKRNPKWTWSALLGVLARAFDVSKIAVRALA</sequence>
<protein>
    <recommendedName>
        <fullName evidence="5">Ig-like domain-containing protein</fullName>
    </recommendedName>
</protein>
<keyword evidence="2" id="KW-0732">Signal</keyword>
<reference evidence="3" key="1">
    <citation type="journal article" date="2020" name="Stud. Mycol.">
        <title>101 Dothideomycetes genomes: a test case for predicting lifestyles and emergence of pathogens.</title>
        <authorList>
            <person name="Haridas S."/>
            <person name="Albert R."/>
            <person name="Binder M."/>
            <person name="Bloem J."/>
            <person name="Labutti K."/>
            <person name="Salamov A."/>
            <person name="Andreopoulos B."/>
            <person name="Baker S."/>
            <person name="Barry K."/>
            <person name="Bills G."/>
            <person name="Bluhm B."/>
            <person name="Cannon C."/>
            <person name="Castanera R."/>
            <person name="Culley D."/>
            <person name="Daum C."/>
            <person name="Ezra D."/>
            <person name="Gonzalez J."/>
            <person name="Henrissat B."/>
            <person name="Kuo A."/>
            <person name="Liang C."/>
            <person name="Lipzen A."/>
            <person name="Lutzoni F."/>
            <person name="Magnuson J."/>
            <person name="Mondo S."/>
            <person name="Nolan M."/>
            <person name="Ohm R."/>
            <person name="Pangilinan J."/>
            <person name="Park H.-J."/>
            <person name="Ramirez L."/>
            <person name="Alfaro M."/>
            <person name="Sun H."/>
            <person name="Tritt A."/>
            <person name="Yoshinaga Y."/>
            <person name="Zwiers L.-H."/>
            <person name="Turgeon B."/>
            <person name="Goodwin S."/>
            <person name="Spatafora J."/>
            <person name="Crous P."/>
            <person name="Grigoriev I."/>
        </authorList>
    </citation>
    <scope>NUCLEOTIDE SEQUENCE</scope>
    <source>
        <strain evidence="3">CBS 122368</strain>
    </source>
</reference>
<dbReference type="Proteomes" id="UP000800094">
    <property type="component" value="Unassembled WGS sequence"/>
</dbReference>
<keyword evidence="1" id="KW-0472">Membrane</keyword>
<feature type="transmembrane region" description="Helical" evidence="1">
    <location>
        <begin position="147"/>
        <end position="171"/>
    </location>
</feature>